<protein>
    <recommendedName>
        <fullName evidence="3">Secreted protein</fullName>
    </recommendedName>
</protein>
<gene>
    <name evidence="1" type="ORF">FEM54_13635</name>
</gene>
<organism evidence="1 2">
    <name type="scientific">Pseudomonas edaphica</name>
    <dbReference type="NCBI Taxonomy" id="2006980"/>
    <lineage>
        <taxon>Bacteria</taxon>
        <taxon>Pseudomonadati</taxon>
        <taxon>Pseudomonadota</taxon>
        <taxon>Gammaproteobacteria</taxon>
        <taxon>Pseudomonadales</taxon>
        <taxon>Pseudomonadaceae</taxon>
        <taxon>Pseudomonas</taxon>
    </lineage>
</organism>
<dbReference type="RefSeq" id="WP_138451398.1">
    <property type="nucleotide sequence ID" value="NZ_VBVZ01000172.1"/>
</dbReference>
<comment type="caution">
    <text evidence="1">The sequence shown here is derived from an EMBL/GenBank/DDBJ whole genome shotgun (WGS) entry which is preliminary data.</text>
</comment>
<name>A0ABY2U8Q9_9PSED</name>
<keyword evidence="2" id="KW-1185">Reference proteome</keyword>
<accession>A0ABY2U8Q9</accession>
<dbReference type="Proteomes" id="UP000304941">
    <property type="component" value="Unassembled WGS sequence"/>
</dbReference>
<dbReference type="EMBL" id="VBVZ01000172">
    <property type="protein sequence ID" value="TLG91338.1"/>
    <property type="molecule type" value="Genomic_DNA"/>
</dbReference>
<sequence length="199" mass="21862">MSLAINKWHLLGAVAVVWGLAMSAALIIQHAASNRFASQAEVQTLQKRLSQLEIPSVQPPTASPDDVAALRKDLKAKVTTIAQALEDRVPMQALRDLEQRIERLEDLPLAPVSTLAEPKPQPASKQRPRAAIPPPFQIIGVELRGAERFLAVTPHNALSLEQTKLLRVGDTHERWTLEALEPSTAAFRINGVIRRLPVP</sequence>
<reference evidence="1 2" key="1">
    <citation type="submission" date="2019-05" db="EMBL/GenBank/DDBJ databases">
        <title>Pseudomonas edaphica sp. nov., isolated from rhizospheric soil of Cistus ladanifer L. in Spain.</title>
        <authorList>
            <person name="Peix A."/>
        </authorList>
    </citation>
    <scope>NUCLEOTIDE SEQUENCE [LARGE SCALE GENOMIC DNA]</scope>
    <source>
        <strain evidence="1 2">RD25</strain>
    </source>
</reference>
<evidence type="ECO:0000313" key="1">
    <source>
        <dbReference type="EMBL" id="TLG91338.1"/>
    </source>
</evidence>
<evidence type="ECO:0000313" key="2">
    <source>
        <dbReference type="Proteomes" id="UP000304941"/>
    </source>
</evidence>
<evidence type="ECO:0008006" key="3">
    <source>
        <dbReference type="Google" id="ProtNLM"/>
    </source>
</evidence>
<proteinExistence type="predicted"/>